<dbReference type="Pfam" id="PF10646">
    <property type="entry name" value="Germane"/>
    <property type="match status" value="1"/>
</dbReference>
<proteinExistence type="predicted"/>
<comment type="caution">
    <text evidence="4">The sequence shown here is derived from an EMBL/GenBank/DDBJ whole genome shotgun (WGS) entry which is preliminary data.</text>
</comment>
<accession>A0ABX0GSF4</accession>
<evidence type="ECO:0000313" key="4">
    <source>
        <dbReference type="EMBL" id="NHC12614.1"/>
    </source>
</evidence>
<dbReference type="Proteomes" id="UP000800981">
    <property type="component" value="Unassembled WGS sequence"/>
</dbReference>
<dbReference type="EMBL" id="JAANNP010000001">
    <property type="protein sequence ID" value="NHC12614.1"/>
    <property type="molecule type" value="Genomic_DNA"/>
</dbReference>
<feature type="transmembrane region" description="Helical" evidence="2">
    <location>
        <begin position="57"/>
        <end position="81"/>
    </location>
</feature>
<evidence type="ECO:0000259" key="3">
    <source>
        <dbReference type="SMART" id="SM00909"/>
    </source>
</evidence>
<organism evidence="4 5">
    <name type="scientific">Motilibacter deserti</name>
    <dbReference type="NCBI Taxonomy" id="2714956"/>
    <lineage>
        <taxon>Bacteria</taxon>
        <taxon>Bacillati</taxon>
        <taxon>Actinomycetota</taxon>
        <taxon>Actinomycetes</taxon>
        <taxon>Motilibacterales</taxon>
        <taxon>Motilibacteraceae</taxon>
        <taxon>Motilibacter</taxon>
    </lineage>
</organism>
<name>A0ABX0GSF4_9ACTN</name>
<keyword evidence="2" id="KW-1133">Transmembrane helix</keyword>
<dbReference type="SMART" id="SM00909">
    <property type="entry name" value="Germane"/>
    <property type="match status" value="1"/>
</dbReference>
<gene>
    <name evidence="4" type="ORF">G9H71_02310</name>
</gene>
<keyword evidence="5" id="KW-1185">Reference proteome</keyword>
<feature type="region of interest" description="Disordered" evidence="1">
    <location>
        <begin position="84"/>
        <end position="128"/>
    </location>
</feature>
<feature type="region of interest" description="Disordered" evidence="1">
    <location>
        <begin position="1"/>
        <end position="21"/>
    </location>
</feature>
<keyword evidence="2" id="KW-0472">Membrane</keyword>
<evidence type="ECO:0000256" key="1">
    <source>
        <dbReference type="SAM" id="MobiDB-lite"/>
    </source>
</evidence>
<dbReference type="RefSeq" id="WP_166277177.1">
    <property type="nucleotide sequence ID" value="NZ_JAANNP010000001.1"/>
</dbReference>
<dbReference type="InterPro" id="IPR019606">
    <property type="entry name" value="GerMN"/>
</dbReference>
<feature type="domain" description="GerMN" evidence="3">
    <location>
        <begin position="162"/>
        <end position="252"/>
    </location>
</feature>
<evidence type="ECO:0000256" key="2">
    <source>
        <dbReference type="SAM" id="Phobius"/>
    </source>
</evidence>
<reference evidence="4 5" key="1">
    <citation type="submission" date="2020-03" db="EMBL/GenBank/DDBJ databases">
        <title>Two novel Motilibacter sp.</title>
        <authorList>
            <person name="Liu S."/>
        </authorList>
    </citation>
    <scope>NUCLEOTIDE SEQUENCE [LARGE SCALE GENOMIC DNA]</scope>
    <source>
        <strain evidence="4 5">E257</strain>
    </source>
</reference>
<sequence length="359" mass="37182">MSRGDAPGASRQAGDGEDDVARVRRALEREARMVEPSGDGLERIRERTRRPWWRSPAAAVSTAVVAVLAAGAVGIGVGAIAGDGGSDEGEPTAGGAGPVEVTTQPALPPAPAESTTPAPMESTPAPSAGAVPVYFVKDDGDTPRLYREFHRVTPGSGDGALVRAALEELTGEPVDPDYRSLWAGMDVTSYERTGGSATVELSGEAREPVEEDDSDSLDVAVQQVVFTVTAVEQDAALAVTVLVDGQELAADVTRGEESDVAGLVWLTEPEQGATVSGEVRLEGVASVFEATVGWEARQDGMVVESGFATASEAGPGRGTWSATVKLPPGRYELRAFAPDESGLEGEGVLGEDTKDVVVR</sequence>
<dbReference type="InterPro" id="IPR018911">
    <property type="entry name" value="Gmad2_Ig-like_dom"/>
</dbReference>
<dbReference type="Pfam" id="PF10648">
    <property type="entry name" value="Gmad2"/>
    <property type="match status" value="1"/>
</dbReference>
<evidence type="ECO:0000313" key="5">
    <source>
        <dbReference type="Proteomes" id="UP000800981"/>
    </source>
</evidence>
<protein>
    <recommendedName>
        <fullName evidence="3">GerMN domain-containing protein</fullName>
    </recommendedName>
</protein>
<keyword evidence="2" id="KW-0812">Transmembrane</keyword>